<sequence length="79" mass="9446">MRVIKETVRNDIRISLFSWNNKYIIKFEQGGVEQTFKVDETEIAAEKDLDSLFEGEFFESVKKRFHEMQKTLRNSLENI</sequence>
<comment type="caution">
    <text evidence="1">The sequence shown here is derived from an EMBL/GenBank/DDBJ whole genome shotgun (WGS) entry which is preliminary data.</text>
</comment>
<evidence type="ECO:0000313" key="1">
    <source>
        <dbReference type="EMBL" id="MFC4872935.1"/>
    </source>
</evidence>
<accession>A0ABV9T2I9</accession>
<reference evidence="2" key="1">
    <citation type="journal article" date="2019" name="Int. J. Syst. Evol. Microbiol.">
        <title>The Global Catalogue of Microorganisms (GCM) 10K type strain sequencing project: providing services to taxonomists for standard genome sequencing and annotation.</title>
        <authorList>
            <consortium name="The Broad Institute Genomics Platform"/>
            <consortium name="The Broad Institute Genome Sequencing Center for Infectious Disease"/>
            <person name="Wu L."/>
            <person name="Ma J."/>
        </authorList>
    </citation>
    <scope>NUCLEOTIDE SEQUENCE [LARGE SCALE GENOMIC DNA]</scope>
    <source>
        <strain evidence="2">CGMCC 4.7466</strain>
    </source>
</reference>
<dbReference type="Proteomes" id="UP001595818">
    <property type="component" value="Unassembled WGS sequence"/>
</dbReference>
<organism evidence="1 2">
    <name type="scientific">Negadavirga shengliensis</name>
    <dbReference type="NCBI Taxonomy" id="1389218"/>
    <lineage>
        <taxon>Bacteria</taxon>
        <taxon>Pseudomonadati</taxon>
        <taxon>Bacteroidota</taxon>
        <taxon>Cytophagia</taxon>
        <taxon>Cytophagales</taxon>
        <taxon>Cyclobacteriaceae</taxon>
        <taxon>Negadavirga</taxon>
    </lineage>
</organism>
<proteinExistence type="predicted"/>
<protein>
    <submittedName>
        <fullName evidence="1">Uncharacterized protein</fullName>
    </submittedName>
</protein>
<dbReference type="EMBL" id="JBHSJJ010000008">
    <property type="protein sequence ID" value="MFC4872935.1"/>
    <property type="molecule type" value="Genomic_DNA"/>
</dbReference>
<dbReference type="RefSeq" id="WP_377065518.1">
    <property type="nucleotide sequence ID" value="NZ_JBHSJJ010000008.1"/>
</dbReference>
<evidence type="ECO:0000313" key="2">
    <source>
        <dbReference type="Proteomes" id="UP001595818"/>
    </source>
</evidence>
<keyword evidence="2" id="KW-1185">Reference proteome</keyword>
<name>A0ABV9T2I9_9BACT</name>
<gene>
    <name evidence="1" type="ORF">ACFPFU_14655</name>
</gene>